<gene>
    <name evidence="1" type="ORF">vir249_00056</name>
</gene>
<keyword evidence="2" id="KW-1185">Reference proteome</keyword>
<protein>
    <submittedName>
        <fullName evidence="1">Uncharacterized protein</fullName>
    </submittedName>
</protein>
<evidence type="ECO:0000313" key="1">
    <source>
        <dbReference type="EMBL" id="DBA35501.1"/>
    </source>
</evidence>
<dbReference type="RefSeq" id="YP_013605281.1">
    <property type="nucleotide sequence ID" value="NC_133254.1"/>
</dbReference>
<name>A0AA86Y9S5_9CAUD</name>
<dbReference type="EMBL" id="BK063678">
    <property type="protein sequence ID" value="DBA35501.1"/>
    <property type="molecule type" value="Genomic_DNA"/>
</dbReference>
<reference evidence="1 2" key="1">
    <citation type="journal article" date="2023" name="Nat. Microbiol.">
        <title>A compendium of viruses from methanogenic archaea reveals their diversity and adaptations to the gut environment.</title>
        <authorList>
            <person name="Medvedeva S."/>
            <person name="Borrel G."/>
            <person name="Krupovic M."/>
            <person name="Gribaldo S."/>
        </authorList>
    </citation>
    <scope>NUCLEOTIDE SEQUENCE [LARGE SCALE GENOMIC DNA]</scope>
</reference>
<dbReference type="Proteomes" id="UP001303695">
    <property type="component" value="Segment"/>
</dbReference>
<proteinExistence type="predicted"/>
<dbReference type="GeneID" id="300198851"/>
<accession>A0AA86Y9S5</accession>
<organism evidence="1 2">
    <name type="scientific">Caudoviricetes sp. vir249</name>
    <dbReference type="NCBI Taxonomy" id="3068355"/>
    <lineage>
        <taxon>Viruses</taxon>
        <taxon>Duplodnaviria</taxon>
        <taxon>Heunggongvirae</taxon>
        <taxon>Uroviricota</taxon>
        <taxon>Caudoviricetes</taxon>
    </lineage>
</organism>
<evidence type="ECO:0000313" key="2">
    <source>
        <dbReference type="Proteomes" id="UP001303695"/>
    </source>
</evidence>
<sequence>MIGYSDHGVGYLDPDRHDPQILYMIAEEKEEEEKKEEYKEDRLEDVGVFLHVAFDKLLSWEELNEIFSDKWW</sequence>